<dbReference type="SMART" id="SM00100">
    <property type="entry name" value="cNMP"/>
    <property type="match status" value="1"/>
</dbReference>
<dbReference type="InterPro" id="IPR012318">
    <property type="entry name" value="HTH_CRP"/>
</dbReference>
<dbReference type="Gene3D" id="2.60.120.10">
    <property type="entry name" value="Jelly Rolls"/>
    <property type="match status" value="1"/>
</dbReference>
<dbReference type="PROSITE" id="PS50042">
    <property type="entry name" value="CNMP_BINDING_3"/>
    <property type="match status" value="1"/>
</dbReference>
<evidence type="ECO:0000313" key="7">
    <source>
        <dbReference type="Proteomes" id="UP000663090"/>
    </source>
</evidence>
<accession>A0ABX7NAG0</accession>
<dbReference type="SUPFAM" id="SSF46785">
    <property type="entry name" value="Winged helix' DNA-binding domain"/>
    <property type="match status" value="1"/>
</dbReference>
<dbReference type="SMART" id="SM00419">
    <property type="entry name" value="HTH_CRP"/>
    <property type="match status" value="1"/>
</dbReference>
<dbReference type="InterPro" id="IPR036388">
    <property type="entry name" value="WH-like_DNA-bd_sf"/>
</dbReference>
<dbReference type="InterPro" id="IPR036390">
    <property type="entry name" value="WH_DNA-bd_sf"/>
</dbReference>
<dbReference type="InterPro" id="IPR050397">
    <property type="entry name" value="Env_Response_Regulators"/>
</dbReference>
<feature type="domain" description="HTH crp-type" evidence="5">
    <location>
        <begin position="146"/>
        <end position="220"/>
    </location>
</feature>
<evidence type="ECO:0000259" key="4">
    <source>
        <dbReference type="PROSITE" id="PS50042"/>
    </source>
</evidence>
<protein>
    <submittedName>
        <fullName evidence="6">Crp/Fnr family transcriptional regulator</fullName>
    </submittedName>
</protein>
<dbReference type="InterPro" id="IPR014710">
    <property type="entry name" value="RmlC-like_jellyroll"/>
</dbReference>
<keyword evidence="2" id="KW-0238">DNA-binding</keyword>
<organism evidence="6 7">
    <name type="scientific">Myxococcus landrumensis</name>
    <dbReference type="NCBI Taxonomy" id="2813577"/>
    <lineage>
        <taxon>Bacteria</taxon>
        <taxon>Pseudomonadati</taxon>
        <taxon>Myxococcota</taxon>
        <taxon>Myxococcia</taxon>
        <taxon>Myxococcales</taxon>
        <taxon>Cystobacterineae</taxon>
        <taxon>Myxococcaceae</taxon>
        <taxon>Myxococcus</taxon>
    </lineage>
</organism>
<dbReference type="Pfam" id="PF00027">
    <property type="entry name" value="cNMP_binding"/>
    <property type="match status" value="1"/>
</dbReference>
<dbReference type="PROSITE" id="PS51063">
    <property type="entry name" value="HTH_CRP_2"/>
    <property type="match status" value="1"/>
</dbReference>
<feature type="domain" description="Cyclic nucleotide-binding" evidence="4">
    <location>
        <begin position="12"/>
        <end position="115"/>
    </location>
</feature>
<dbReference type="RefSeq" id="WP_206717174.1">
    <property type="nucleotide sequence ID" value="NZ_CP071091.1"/>
</dbReference>
<evidence type="ECO:0000256" key="3">
    <source>
        <dbReference type="ARBA" id="ARBA00023163"/>
    </source>
</evidence>
<reference evidence="6 7" key="1">
    <citation type="submission" date="2021-02" db="EMBL/GenBank/DDBJ databases">
        <title>De Novo genome assembly of isolated myxobacteria.</title>
        <authorList>
            <person name="Stevens D.C."/>
        </authorList>
    </citation>
    <scope>NUCLEOTIDE SEQUENCE [LARGE SCALE GENOMIC DNA]</scope>
    <source>
        <strain evidence="6 7">SCHIC003</strain>
    </source>
</reference>
<keyword evidence="1" id="KW-0805">Transcription regulation</keyword>
<dbReference type="Gene3D" id="1.10.10.10">
    <property type="entry name" value="Winged helix-like DNA-binding domain superfamily/Winged helix DNA-binding domain"/>
    <property type="match status" value="1"/>
</dbReference>
<dbReference type="InterPro" id="IPR000595">
    <property type="entry name" value="cNMP-bd_dom"/>
</dbReference>
<evidence type="ECO:0000256" key="2">
    <source>
        <dbReference type="ARBA" id="ARBA00023125"/>
    </source>
</evidence>
<dbReference type="Proteomes" id="UP000663090">
    <property type="component" value="Chromosome"/>
</dbReference>
<keyword evidence="7" id="KW-1185">Reference proteome</keyword>
<dbReference type="PANTHER" id="PTHR24567">
    <property type="entry name" value="CRP FAMILY TRANSCRIPTIONAL REGULATORY PROTEIN"/>
    <property type="match status" value="1"/>
</dbReference>
<gene>
    <name evidence="6" type="ORF">JY572_05205</name>
</gene>
<proteinExistence type="predicted"/>
<dbReference type="Pfam" id="PF13545">
    <property type="entry name" value="HTH_Crp_2"/>
    <property type="match status" value="1"/>
</dbReference>
<evidence type="ECO:0000256" key="1">
    <source>
        <dbReference type="ARBA" id="ARBA00023015"/>
    </source>
</evidence>
<evidence type="ECO:0000259" key="5">
    <source>
        <dbReference type="PROSITE" id="PS51063"/>
    </source>
</evidence>
<dbReference type="PRINTS" id="PR00103">
    <property type="entry name" value="CAMPKINASE"/>
</dbReference>
<name>A0ABX7NAG0_9BACT</name>
<dbReference type="SUPFAM" id="SSF51206">
    <property type="entry name" value="cAMP-binding domain-like"/>
    <property type="match status" value="1"/>
</dbReference>
<sequence>MSHAQLLSEISLFEQLDSEALESLSSLLRPCRFGRGEVVFLQGDVGTALYVIRRGEVAIRLSSPEGKEVILSLLARGDFFGELALLDGEPRSTDAVAREDSELLILQRDDFRRYVEARPGVATALLATLSRMVRHVTQLVHDTHFLDARERLVRVLLGLAREQGESGGAGGVVIPLRLTQTEIANLCGLTRESTNKWLRFYVREGLLSYEGGRITLVHPDRLVRETP</sequence>
<dbReference type="EMBL" id="CP071091">
    <property type="protein sequence ID" value="QSQ15471.1"/>
    <property type="molecule type" value="Genomic_DNA"/>
</dbReference>
<dbReference type="InterPro" id="IPR018490">
    <property type="entry name" value="cNMP-bd_dom_sf"/>
</dbReference>
<dbReference type="CDD" id="cd00038">
    <property type="entry name" value="CAP_ED"/>
    <property type="match status" value="1"/>
</dbReference>
<dbReference type="PANTHER" id="PTHR24567:SF68">
    <property type="entry name" value="DNA-BINDING TRANSCRIPTIONAL DUAL REGULATOR CRP"/>
    <property type="match status" value="1"/>
</dbReference>
<evidence type="ECO:0000313" key="6">
    <source>
        <dbReference type="EMBL" id="QSQ15471.1"/>
    </source>
</evidence>
<keyword evidence="3" id="KW-0804">Transcription</keyword>